<feature type="region of interest" description="Disordered" evidence="2">
    <location>
        <begin position="1"/>
        <end position="21"/>
    </location>
</feature>
<dbReference type="PANTHER" id="PTHR45725">
    <property type="entry name" value="FORMIN HOMOLOGY 2 FAMILY MEMBER"/>
    <property type="match status" value="1"/>
</dbReference>
<name>A0ABN9SHC4_9DINO</name>
<dbReference type="InterPro" id="IPR051425">
    <property type="entry name" value="Formin_Homology"/>
</dbReference>
<keyword evidence="1" id="KW-0175">Coiled coil</keyword>
<evidence type="ECO:0000313" key="4">
    <source>
        <dbReference type="Proteomes" id="UP001189429"/>
    </source>
</evidence>
<evidence type="ECO:0000256" key="2">
    <source>
        <dbReference type="SAM" id="MobiDB-lite"/>
    </source>
</evidence>
<dbReference type="Proteomes" id="UP001189429">
    <property type="component" value="Unassembled WGS sequence"/>
</dbReference>
<feature type="region of interest" description="Disordered" evidence="2">
    <location>
        <begin position="1787"/>
        <end position="1806"/>
    </location>
</feature>
<sequence>MWPAGTEGGAFRAAGPPTPAPWAGLAAVAGSRPATTVAVPPQPAATQAAEADAPPPQAATSALEGLAGIKARVAALRPFPEWAAERRLQSALYSRRGRADAAQRAQDVAAAARAAAEEAQRAAKAADAHAAQAIAEAQAAEQHPAAVQAEVAAASIAARLAADGGAAELDGVLAALAGAAAQAGAAGLVQQLRAALLPPAPAGPAAASGAAAGLGAAGDSAMPEACGATALPPRDRRLRSPWCGVRVGGARHPGLRQILEDCPTPAVEDQLAEQDLSLGHALKVLTEGADAELSFARRQSRHVTLCDHCQLPQTGGQALEKVMDVLDSDLGPLAQEELNHLALPVPHLLLRERPAEPDEHAAVPPDFISTWTRALEAADRGDLRKAKRALTGAQLHPPTEETHDKFTALLPPASAEPWLHMQLIASDKSGGKARPIVFQEIFLKLAAGTVSRAALHRVQADMAAHPDWVYLELDLENAFGTARRRGACEQARACFPRAAALHHNLRFGVVRQLCYAQEQFKTLEMQEGCCQAYSQAFPDDSSPRRLRFFVDGVCVAVSREHWLQAMLIATQCFAGCGLTLRAEKTKVHVPAARSDPGLAGELVAELRPFAEFDASGLAFLGAHAEGDFSAHFSFGGATLGPVQKRCERPIAFASVLQQVVRAEFQCRKFGPRWKLVCSVLNRALSYDACVAKPAAFLPRARRLDIAVCDLVRAVVLGLACTDPQCQASFSSLTAPLSHGGMALRPIAFEAHFSYLATLLSTLPKASRQLAVALQPAVIDIGYEHSGIFAAGKYRIGRTLQLQASRCGAAENGRCFEWPMPVLSPERPGPESGLGFAAHATGDLAPWSDDEFRIHFLRFRLPPFGVACFCQHRTRVGRVCGHPLVEHGDHAISCMVGEGHNRLRDDVCDELATCARAAGPIPQVGSADLRDGAYSAGAVNSVAGQVIFRKVESHTGEFLNERADHLAGSGASGIVCGLAGALDGALGEQPVGAAGGLGGAAGNAEGAAAGRPCGADRLAARLAALEELSDAQHDAQHRQERRAEELSQRFAALEALSDAHRVAQERRAEGLSQQLERQLAAAACGAGELESCQAALSALRDRVDALCTQTDQQLQGLQRHVDEFSRVVADGVSGQEALHWQLEARSQEQTARLEEVARAQANLGELCAGAVELSKALEGRVGTLWETLAEGAALGPRLEKLESAVGEQAQEVARARAADGGLLDGVRGRVQTLEGSVRDGASACAALERRLDALEAAAEDGAPQAEAVEALAQRVEELGRGQARCSSGQGQLAAEVGALADQVGALREQLQALAADERQTSEGLSHRLPALEARVVLAEEAGRGAARAAERAAEGLARGEAPSEQLRELSSRLDGLSRAGQLGQAAWEQGLEKVAELAACAESQAQELRRLHDQTAGCHRWEQELRALDSLVASGFGRMEERVESSGERVASIQADFGRASAELQRLRDEMGWCVAARETLARVEHLANEALRMGQQAVVETRQAASQNEEASTEIRACVEVLTEGLATEAHCREEAARSMEAKYIRLQELVADRESRSAQDVLSSRATRAIAEQQMEAVMSRIELCEEQIQGSAQREQTRLKNFRDFAGALGDVRSEVEELRADLSRQGQRPALNGSLSETVKPQAMWLQRVHVTSGTEPDADARLEPPRDQWAAHAHPAAVHQSAITPLQHHRAPARACAAQPQWPDRSSGVTVYPLGRAAAAPLPLEAPPAAAALDAAASGALGGFLDRAGAAQRQPQLDPVVAGGSPPRQRMAVPIERVASAPALGRAAAPGPAPADRSLSPEGIRLQGRGATQPAVAWEARVFAPPRGIIARAPAAAAAP</sequence>
<feature type="coiled-coil region" evidence="1">
    <location>
        <begin position="102"/>
        <end position="136"/>
    </location>
</feature>
<proteinExistence type="predicted"/>
<evidence type="ECO:0000256" key="1">
    <source>
        <dbReference type="SAM" id="Coils"/>
    </source>
</evidence>
<reference evidence="3" key="1">
    <citation type="submission" date="2023-10" db="EMBL/GenBank/DDBJ databases">
        <authorList>
            <person name="Chen Y."/>
            <person name="Shah S."/>
            <person name="Dougan E. K."/>
            <person name="Thang M."/>
            <person name="Chan C."/>
        </authorList>
    </citation>
    <scope>NUCLEOTIDE SEQUENCE [LARGE SCALE GENOMIC DNA]</scope>
</reference>
<protein>
    <submittedName>
        <fullName evidence="3">Uncharacterized protein</fullName>
    </submittedName>
</protein>
<evidence type="ECO:0000313" key="3">
    <source>
        <dbReference type="EMBL" id="CAK0831076.1"/>
    </source>
</evidence>
<feature type="region of interest" description="Disordered" evidence="2">
    <location>
        <begin position="34"/>
        <end position="58"/>
    </location>
</feature>
<feature type="region of interest" description="Disordered" evidence="2">
    <location>
        <begin position="1690"/>
        <end position="1710"/>
    </location>
</feature>
<organism evidence="3 4">
    <name type="scientific">Prorocentrum cordatum</name>
    <dbReference type="NCBI Taxonomy" id="2364126"/>
    <lineage>
        <taxon>Eukaryota</taxon>
        <taxon>Sar</taxon>
        <taxon>Alveolata</taxon>
        <taxon>Dinophyceae</taxon>
        <taxon>Prorocentrales</taxon>
        <taxon>Prorocentraceae</taxon>
        <taxon>Prorocentrum</taxon>
    </lineage>
</organism>
<comment type="caution">
    <text evidence="3">The sequence shown here is derived from an EMBL/GenBank/DDBJ whole genome shotgun (WGS) entry which is preliminary data.</text>
</comment>
<keyword evidence="4" id="KW-1185">Reference proteome</keyword>
<gene>
    <name evidence="3" type="ORF">PCOR1329_LOCUS29516</name>
</gene>
<feature type="compositionally biased region" description="Low complexity" evidence="2">
    <location>
        <begin position="34"/>
        <end position="52"/>
    </location>
</feature>
<dbReference type="PANTHER" id="PTHR45725:SF18">
    <property type="entry name" value="ORC1-LIKE AAA ATPASE DOMAIN-CONTAINING PROTEIN"/>
    <property type="match status" value="1"/>
</dbReference>
<dbReference type="EMBL" id="CAUYUJ010011113">
    <property type="protein sequence ID" value="CAK0831076.1"/>
    <property type="molecule type" value="Genomic_DNA"/>
</dbReference>
<accession>A0ABN9SHC4</accession>